<protein>
    <submittedName>
        <fullName evidence="2">Small integral membrane protein 20</fullName>
    </submittedName>
</protein>
<keyword evidence="1" id="KW-0472">Membrane</keyword>
<evidence type="ECO:0000313" key="2">
    <source>
        <dbReference type="WBParaSite" id="SSTP_0001106700.1"/>
    </source>
</evidence>
<dbReference type="STRING" id="6248.A0A0K0ENN0"/>
<dbReference type="GO" id="GO:0016020">
    <property type="term" value="C:membrane"/>
    <property type="evidence" value="ECO:0007669"/>
    <property type="project" value="InterPro"/>
</dbReference>
<dbReference type="GO" id="GO:0033617">
    <property type="term" value="P:mitochondrial respiratory chain complex IV assembly"/>
    <property type="evidence" value="ECO:0007669"/>
    <property type="project" value="InterPro"/>
</dbReference>
<accession>A0A0K0ENN0</accession>
<organism evidence="2">
    <name type="scientific">Strongyloides stercoralis</name>
    <name type="common">Threadworm</name>
    <dbReference type="NCBI Taxonomy" id="6248"/>
    <lineage>
        <taxon>Eukaryota</taxon>
        <taxon>Metazoa</taxon>
        <taxon>Ecdysozoa</taxon>
        <taxon>Nematoda</taxon>
        <taxon>Chromadorea</taxon>
        <taxon>Rhabditida</taxon>
        <taxon>Tylenchina</taxon>
        <taxon>Panagrolaimomorpha</taxon>
        <taxon>Strongyloidoidea</taxon>
        <taxon>Strongyloididae</taxon>
        <taxon>Strongyloides</taxon>
    </lineage>
</organism>
<sequence>MRVPKGVKAPLLLRLKSHFPALNSISKPSIGTVAVFGVVIITSAAIYEVIVQPKMNADYYKESQVEKRKLLHGTREDFAQGLRPWSDPFQPPK</sequence>
<dbReference type="InterPro" id="IPR027917">
    <property type="entry name" value="MITRAC7/Phoenixin"/>
</dbReference>
<name>A0A0K0ENN0_STRER</name>
<dbReference type="Pfam" id="PF15061">
    <property type="entry name" value="MITRAC7_Phoenixin"/>
    <property type="match status" value="1"/>
</dbReference>
<proteinExistence type="predicted"/>
<dbReference type="WBParaSite" id="SSTP_0001106700.1">
    <property type="protein sequence ID" value="SSTP_0001106700.1"/>
    <property type="gene ID" value="SSTP_0001106700"/>
</dbReference>
<feature type="transmembrane region" description="Helical" evidence="1">
    <location>
        <begin position="30"/>
        <end position="51"/>
    </location>
</feature>
<keyword evidence="1" id="KW-1133">Transmembrane helix</keyword>
<reference evidence="2" key="1">
    <citation type="submission" date="2015-08" db="UniProtKB">
        <authorList>
            <consortium name="WormBaseParasite"/>
        </authorList>
    </citation>
    <scope>IDENTIFICATION</scope>
</reference>
<keyword evidence="1" id="KW-0812">Transmembrane</keyword>
<evidence type="ECO:0000256" key="1">
    <source>
        <dbReference type="SAM" id="Phobius"/>
    </source>
</evidence>
<dbReference type="AlphaFoldDB" id="A0A0K0ENN0"/>
<dbReference type="GO" id="GO:0005739">
    <property type="term" value="C:mitochondrion"/>
    <property type="evidence" value="ECO:0007669"/>
    <property type="project" value="GOC"/>
</dbReference>